<evidence type="ECO:0000256" key="1">
    <source>
        <dbReference type="SAM" id="SignalP"/>
    </source>
</evidence>
<evidence type="ECO:0000313" key="3">
    <source>
        <dbReference type="RefSeq" id="XP_017880011.1"/>
    </source>
</evidence>
<sequence length="141" mass="15996">MTGRFSTTRTGSCLLALFLVSCCLSNDKVFVVGEPEPVPVELYNNNLVRSAADIIMLNKLRQVAMKETEEIEEREKDLYDVQVVIKSLETKSEPVPPEPDYSVEELPTPNAVIGQKRNEVNLVTLCHFKICNMGRKRQLRK</sequence>
<dbReference type="GeneID" id="108624911"/>
<feature type="signal peptide" evidence="1">
    <location>
        <begin position="1"/>
        <end position="25"/>
    </location>
</feature>
<dbReference type="KEGG" id="ccal:108624911"/>
<dbReference type="PROSITE" id="PS51257">
    <property type="entry name" value="PROKAR_LIPOPROTEIN"/>
    <property type="match status" value="1"/>
</dbReference>
<organism evidence="2 4">
    <name type="scientific">Ceratina calcarata</name>
    <dbReference type="NCBI Taxonomy" id="156304"/>
    <lineage>
        <taxon>Eukaryota</taxon>
        <taxon>Metazoa</taxon>
        <taxon>Ecdysozoa</taxon>
        <taxon>Arthropoda</taxon>
        <taxon>Hexapoda</taxon>
        <taxon>Insecta</taxon>
        <taxon>Pterygota</taxon>
        <taxon>Neoptera</taxon>
        <taxon>Endopterygota</taxon>
        <taxon>Hymenoptera</taxon>
        <taxon>Apocrita</taxon>
        <taxon>Aculeata</taxon>
        <taxon>Apoidea</taxon>
        <taxon>Anthophila</taxon>
        <taxon>Apidae</taxon>
        <taxon>Ceratina</taxon>
        <taxon>Zadontomerus</taxon>
    </lineage>
</organism>
<dbReference type="AlphaFoldDB" id="A0AAJ7IYZ7"/>
<dbReference type="RefSeq" id="XP_017880011.1">
    <property type="nucleotide sequence ID" value="XM_018024522.2"/>
</dbReference>
<keyword evidence="1" id="KW-0732">Signal</keyword>
<evidence type="ECO:0000313" key="4">
    <source>
        <dbReference type="RefSeq" id="XP_017880012.1"/>
    </source>
</evidence>
<name>A0AAJ7IYZ7_9HYME</name>
<dbReference type="Proteomes" id="UP000694925">
    <property type="component" value="Unplaced"/>
</dbReference>
<protein>
    <submittedName>
        <fullName evidence="3 4">Uncharacterized protein LOC108624911 isoform X1</fullName>
    </submittedName>
</protein>
<proteinExistence type="predicted"/>
<evidence type="ECO:0000313" key="2">
    <source>
        <dbReference type="Proteomes" id="UP000694925"/>
    </source>
</evidence>
<keyword evidence="2" id="KW-1185">Reference proteome</keyword>
<feature type="chain" id="PRO_5044708885" evidence="1">
    <location>
        <begin position="26"/>
        <end position="141"/>
    </location>
</feature>
<accession>A0AAJ7IYZ7</accession>
<dbReference type="RefSeq" id="XP_017880012.1">
    <property type="nucleotide sequence ID" value="XM_018024523.2"/>
</dbReference>
<gene>
    <name evidence="3 4" type="primary">LOC108624911</name>
</gene>
<reference evidence="3 4" key="1">
    <citation type="submission" date="2025-04" db="UniProtKB">
        <authorList>
            <consortium name="RefSeq"/>
        </authorList>
    </citation>
    <scope>IDENTIFICATION</scope>
    <source>
        <tissue evidence="3 4">Whole body</tissue>
    </source>
</reference>